<dbReference type="Gene3D" id="3.40.50.300">
    <property type="entry name" value="P-loop containing nucleotide triphosphate hydrolases"/>
    <property type="match status" value="1"/>
</dbReference>
<organism evidence="7 8">
    <name type="scientific">Clostridium moutaii</name>
    <dbReference type="NCBI Taxonomy" id="3240932"/>
    <lineage>
        <taxon>Bacteria</taxon>
        <taxon>Bacillati</taxon>
        <taxon>Bacillota</taxon>
        <taxon>Clostridia</taxon>
        <taxon>Eubacteriales</taxon>
        <taxon>Clostridiaceae</taxon>
        <taxon>Clostridium</taxon>
    </lineage>
</organism>
<dbReference type="Gene3D" id="1.10.10.60">
    <property type="entry name" value="Homeodomain-like"/>
    <property type="match status" value="1"/>
</dbReference>
<dbReference type="EMBL" id="JBGEWD010000020">
    <property type="protein sequence ID" value="MEY8001503.1"/>
    <property type="molecule type" value="Genomic_DNA"/>
</dbReference>
<dbReference type="RefSeq" id="WP_369705398.1">
    <property type="nucleotide sequence ID" value="NZ_JBGEWD010000020.1"/>
</dbReference>
<comment type="caution">
    <text evidence="7">The sequence shown here is derived from an EMBL/GenBank/DDBJ whole genome shotgun (WGS) entry which is preliminary data.</text>
</comment>
<gene>
    <name evidence="7" type="ORF">AB8U03_15095</name>
</gene>
<dbReference type="SUPFAM" id="SSF55785">
    <property type="entry name" value="PYP-like sensor domain (PAS domain)"/>
    <property type="match status" value="1"/>
</dbReference>
<dbReference type="PROSITE" id="PS00688">
    <property type="entry name" value="SIGMA54_INTERACT_3"/>
    <property type="match status" value="1"/>
</dbReference>
<dbReference type="InterPro" id="IPR058031">
    <property type="entry name" value="AAA_lid_NorR"/>
</dbReference>
<name>A0ABV4BSP0_9CLOT</name>
<dbReference type="SMART" id="SM00382">
    <property type="entry name" value="AAA"/>
    <property type="match status" value="1"/>
</dbReference>
<keyword evidence="4" id="KW-0804">Transcription</keyword>
<dbReference type="InterPro" id="IPR002197">
    <property type="entry name" value="HTH_Fis"/>
</dbReference>
<dbReference type="Pfam" id="PF00158">
    <property type="entry name" value="Sigma54_activat"/>
    <property type="match status" value="1"/>
</dbReference>
<dbReference type="InterPro" id="IPR002078">
    <property type="entry name" value="Sigma_54_int"/>
</dbReference>
<keyword evidence="1" id="KW-0547">Nucleotide-binding</keyword>
<dbReference type="PANTHER" id="PTHR32071">
    <property type="entry name" value="TRANSCRIPTIONAL REGULATORY PROTEIN"/>
    <property type="match status" value="1"/>
</dbReference>
<dbReference type="SUPFAM" id="SSF52540">
    <property type="entry name" value="P-loop containing nucleoside triphosphate hydrolases"/>
    <property type="match status" value="1"/>
</dbReference>
<dbReference type="InterPro" id="IPR009057">
    <property type="entry name" value="Homeodomain-like_sf"/>
</dbReference>
<dbReference type="InterPro" id="IPR035965">
    <property type="entry name" value="PAS-like_dom_sf"/>
</dbReference>
<dbReference type="InterPro" id="IPR003593">
    <property type="entry name" value="AAA+_ATPase"/>
</dbReference>
<dbReference type="InterPro" id="IPR000014">
    <property type="entry name" value="PAS"/>
</dbReference>
<keyword evidence="8" id="KW-1185">Reference proteome</keyword>
<dbReference type="InterPro" id="IPR027417">
    <property type="entry name" value="P-loop_NTPase"/>
</dbReference>
<dbReference type="CDD" id="cd00130">
    <property type="entry name" value="PAS"/>
    <property type="match status" value="1"/>
</dbReference>
<accession>A0ABV4BSP0</accession>
<dbReference type="Pfam" id="PF02954">
    <property type="entry name" value="HTH_8"/>
    <property type="match status" value="1"/>
</dbReference>
<keyword evidence="2" id="KW-0067">ATP-binding</keyword>
<feature type="domain" description="PAS" evidence="6">
    <location>
        <begin position="8"/>
        <end position="59"/>
    </location>
</feature>
<evidence type="ECO:0000259" key="6">
    <source>
        <dbReference type="PROSITE" id="PS50112"/>
    </source>
</evidence>
<dbReference type="Gene3D" id="1.10.8.60">
    <property type="match status" value="1"/>
</dbReference>
<dbReference type="Proteomes" id="UP001564657">
    <property type="component" value="Unassembled WGS sequence"/>
</dbReference>
<dbReference type="InterPro" id="IPR025944">
    <property type="entry name" value="Sigma_54_int_dom_CS"/>
</dbReference>
<evidence type="ECO:0000256" key="3">
    <source>
        <dbReference type="ARBA" id="ARBA00023015"/>
    </source>
</evidence>
<evidence type="ECO:0000259" key="5">
    <source>
        <dbReference type="PROSITE" id="PS50045"/>
    </source>
</evidence>
<protein>
    <submittedName>
        <fullName evidence="7">Sigma-54 interaction domain-containing protein</fullName>
    </submittedName>
</protein>
<dbReference type="Pfam" id="PF25601">
    <property type="entry name" value="AAA_lid_14"/>
    <property type="match status" value="1"/>
</dbReference>
<dbReference type="NCBIfam" id="TIGR00229">
    <property type="entry name" value="sensory_box"/>
    <property type="match status" value="1"/>
</dbReference>
<proteinExistence type="predicted"/>
<dbReference type="Gene3D" id="3.30.450.20">
    <property type="entry name" value="PAS domain"/>
    <property type="match status" value="1"/>
</dbReference>
<dbReference type="PRINTS" id="PR01590">
    <property type="entry name" value="HTHFIS"/>
</dbReference>
<evidence type="ECO:0000256" key="1">
    <source>
        <dbReference type="ARBA" id="ARBA00022741"/>
    </source>
</evidence>
<dbReference type="CDD" id="cd00009">
    <property type="entry name" value="AAA"/>
    <property type="match status" value="1"/>
</dbReference>
<feature type="domain" description="Sigma-54 factor interaction" evidence="5">
    <location>
        <begin position="148"/>
        <end position="376"/>
    </location>
</feature>
<sequence length="465" mass="53447">MVDDLKNIREILECLLENLDEGIQIVDSRGKTIYYNKSMAKIEGIEPKDVLQKKVNEYLKNVKEDSSTLMRVLKSGKKITNLVQSYKSQHTKKVTTINTTVPVVYDHRNIAAIEIAKDFTQLKELTECICKLQDIDAKIKKHYNFNDIYYNSNAMKSVVEKAKRASESNSSVLIYAETGCGKEVVAQSIHYDGLRKNKPFIPINCAAIPDLLLEGILFGTEKGSFTGAENKKGLFEEANYGTILLDEINSMQPYLQSKLLRVLQEGCIRPVGSSKTINIDVRIIATLNEKPEKLIDEGKLRSDFYYRLGVIEINIPPLRDRKEDIELFVQKFIKNYNNILGKNICGIDKDVMKKFLEYSWPGNVRQLKNVIESAINMADNDSVLTYNHFDAKIFNESSSINNLNINEGEKFDLELHIYNIEKEIIKKILKKNNYNVSRTSKQLNLSRQNLQYKIKKYKINKRVQF</sequence>
<dbReference type="PROSITE" id="PS50045">
    <property type="entry name" value="SIGMA54_INTERACT_4"/>
    <property type="match status" value="1"/>
</dbReference>
<evidence type="ECO:0000256" key="2">
    <source>
        <dbReference type="ARBA" id="ARBA00022840"/>
    </source>
</evidence>
<evidence type="ECO:0000313" key="8">
    <source>
        <dbReference type="Proteomes" id="UP001564657"/>
    </source>
</evidence>
<dbReference type="Pfam" id="PF00989">
    <property type="entry name" value="PAS"/>
    <property type="match status" value="1"/>
</dbReference>
<dbReference type="InterPro" id="IPR013767">
    <property type="entry name" value="PAS_fold"/>
</dbReference>
<dbReference type="PROSITE" id="PS50112">
    <property type="entry name" value="PAS"/>
    <property type="match status" value="1"/>
</dbReference>
<keyword evidence="3" id="KW-0805">Transcription regulation</keyword>
<evidence type="ECO:0000313" key="7">
    <source>
        <dbReference type="EMBL" id="MEY8001503.1"/>
    </source>
</evidence>
<dbReference type="PANTHER" id="PTHR32071:SF74">
    <property type="entry name" value="TRANSCRIPTIONAL ACTIVATOR ROCR"/>
    <property type="match status" value="1"/>
</dbReference>
<dbReference type="SMART" id="SM00091">
    <property type="entry name" value="PAS"/>
    <property type="match status" value="1"/>
</dbReference>
<reference evidence="7 8" key="1">
    <citation type="submission" date="2024-08" db="EMBL/GenBank/DDBJ databases">
        <title>Clostridium lapicellarii sp. nov., and Clostridium renhuaiense sp. nov., two species isolated from the mud in a fermentation cellar used for producing sauce-flavour Chinese liquors.</title>
        <authorList>
            <person name="Yang F."/>
            <person name="Wang H."/>
            <person name="Chen L.Q."/>
            <person name="Zhou N."/>
            <person name="Lu J.J."/>
            <person name="Pu X.X."/>
            <person name="Wan B."/>
            <person name="Wang L."/>
            <person name="Liu S.J."/>
        </authorList>
    </citation>
    <scope>NUCLEOTIDE SEQUENCE [LARGE SCALE GENOMIC DNA]</scope>
    <source>
        <strain evidence="7 8">MT-5</strain>
    </source>
</reference>
<dbReference type="SUPFAM" id="SSF46689">
    <property type="entry name" value="Homeodomain-like"/>
    <property type="match status" value="1"/>
</dbReference>
<evidence type="ECO:0000256" key="4">
    <source>
        <dbReference type="ARBA" id="ARBA00023163"/>
    </source>
</evidence>